<dbReference type="EMBL" id="CAACVS010000301">
    <property type="protein sequence ID" value="VEU40705.1"/>
    <property type="molecule type" value="Genomic_DNA"/>
</dbReference>
<evidence type="ECO:0000313" key="5">
    <source>
        <dbReference type="Proteomes" id="UP000291116"/>
    </source>
</evidence>
<feature type="compositionally biased region" description="Polar residues" evidence="3">
    <location>
        <begin position="997"/>
        <end position="1013"/>
    </location>
</feature>
<evidence type="ECO:0000256" key="3">
    <source>
        <dbReference type="SAM" id="MobiDB-lite"/>
    </source>
</evidence>
<dbReference type="Gene3D" id="3.20.20.80">
    <property type="entry name" value="Glycosidases"/>
    <property type="match status" value="2"/>
</dbReference>
<dbReference type="AlphaFoldDB" id="A0A448ZFA5"/>
<reference evidence="4 5" key="1">
    <citation type="submission" date="2019-01" db="EMBL/GenBank/DDBJ databases">
        <authorList>
            <person name="Ferrante I. M."/>
        </authorList>
    </citation>
    <scope>NUCLEOTIDE SEQUENCE [LARGE SCALE GENOMIC DNA]</scope>
    <source>
        <strain evidence="4 5">B856</strain>
    </source>
</reference>
<accession>A0A448ZFA5</accession>
<dbReference type="Proteomes" id="UP000291116">
    <property type="component" value="Unassembled WGS sequence"/>
</dbReference>
<protein>
    <recommendedName>
        <fullName evidence="2">beta-N-acetylhexosaminidase</fullName>
        <ecNumber evidence="2">3.2.1.52</ecNumber>
    </recommendedName>
</protein>
<comment type="catalytic activity">
    <reaction evidence="1">
        <text>Hydrolysis of terminal non-reducing N-acetyl-D-hexosamine residues in N-acetyl-beta-D-hexosaminides.</text>
        <dbReference type="EC" id="3.2.1.52"/>
    </reaction>
</comment>
<dbReference type="InterPro" id="IPR017853">
    <property type="entry name" value="GH"/>
</dbReference>
<dbReference type="SUPFAM" id="SSF51445">
    <property type="entry name" value="(Trans)glycosidases"/>
    <property type="match status" value="2"/>
</dbReference>
<evidence type="ECO:0000256" key="2">
    <source>
        <dbReference type="ARBA" id="ARBA00012663"/>
    </source>
</evidence>
<dbReference type="GO" id="GO:0004563">
    <property type="term" value="F:beta-N-acetylhexosaminidase activity"/>
    <property type="evidence" value="ECO:0007669"/>
    <property type="project" value="UniProtKB-EC"/>
</dbReference>
<organism evidence="4 5">
    <name type="scientific">Pseudo-nitzschia multistriata</name>
    <dbReference type="NCBI Taxonomy" id="183589"/>
    <lineage>
        <taxon>Eukaryota</taxon>
        <taxon>Sar</taxon>
        <taxon>Stramenopiles</taxon>
        <taxon>Ochrophyta</taxon>
        <taxon>Bacillariophyta</taxon>
        <taxon>Bacillariophyceae</taxon>
        <taxon>Bacillariophycidae</taxon>
        <taxon>Bacillariales</taxon>
        <taxon>Bacillariaceae</taxon>
        <taxon>Pseudo-nitzschia</taxon>
    </lineage>
</organism>
<feature type="compositionally biased region" description="Basic and acidic residues" evidence="3">
    <location>
        <begin position="598"/>
        <end position="611"/>
    </location>
</feature>
<proteinExistence type="predicted"/>
<feature type="region of interest" description="Disordered" evidence="3">
    <location>
        <begin position="494"/>
        <end position="520"/>
    </location>
</feature>
<feature type="region of interest" description="Disordered" evidence="3">
    <location>
        <begin position="288"/>
        <end position="309"/>
    </location>
</feature>
<dbReference type="GO" id="GO:0005975">
    <property type="term" value="P:carbohydrate metabolic process"/>
    <property type="evidence" value="ECO:0007669"/>
    <property type="project" value="InterPro"/>
</dbReference>
<feature type="region of interest" description="Disordered" evidence="3">
    <location>
        <begin position="574"/>
        <end position="615"/>
    </location>
</feature>
<gene>
    <name evidence="4" type="ORF">PSNMU_V1.4_AUG-EV-PASAV3_0076000</name>
</gene>
<evidence type="ECO:0000313" key="4">
    <source>
        <dbReference type="EMBL" id="VEU40705.1"/>
    </source>
</evidence>
<dbReference type="GO" id="GO:0030203">
    <property type="term" value="P:glycosaminoglycan metabolic process"/>
    <property type="evidence" value="ECO:0007669"/>
    <property type="project" value="TreeGrafter"/>
</dbReference>
<dbReference type="OrthoDB" id="10554139at2759"/>
<dbReference type="InterPro" id="IPR025705">
    <property type="entry name" value="Beta_hexosaminidase_sua/sub"/>
</dbReference>
<dbReference type="GO" id="GO:0016020">
    <property type="term" value="C:membrane"/>
    <property type="evidence" value="ECO:0007669"/>
    <property type="project" value="TreeGrafter"/>
</dbReference>
<dbReference type="PANTHER" id="PTHR22600">
    <property type="entry name" value="BETA-HEXOSAMINIDASE"/>
    <property type="match status" value="1"/>
</dbReference>
<keyword evidence="5" id="KW-1185">Reference proteome</keyword>
<dbReference type="PANTHER" id="PTHR22600:SF57">
    <property type="entry name" value="BETA-N-ACETYLHEXOSAMINIDASE"/>
    <property type="match status" value="1"/>
</dbReference>
<sequence length="1013" mass="110892">MRQHHSTTAGSTMAILRRVKTWLCGCGWCCFLLLAIDLPLRAATHTADPATGSNSPPGPARNATKASGTHELPFLLGVTVDAARHEFPVDWLLSFLESVHRMGFNALHLSLSGDQRFAFRLEGATGGAGPRLSPGDLGLLAERARSLGGMAIVPGVSLPFFAASWAGVLPGTSLLPDCPEYLCSRERARPMIGTDLPLDLSHPGLPAAIRRVLGTVLSALGDPAYLHLGPRGSEDRIKDHGCWREAEAHRAGGNGDPGAAILRDYQRFETALEEILAGGPGHRPVVIRGGGAEDADQPPPAAGGEPFPTLEEYRDHRLPLAQGQNASSAPLRPYLLQPRELSMATSLAKDHPSGWEVYRKTLDVLDAHRSNLRPDEAGAGWSPSPFRGLTISTEAMPPAWFAPRNVLGRLLAVSMAVGDFAEPGKSTLENRAGFERAYRARCRALFPGDDGDDISAPVPFCDRLGGLAGDEHTDSAPPHPAGRAEGFEADRIKHLGGKNHPVGDSDAKKPPQNQERIGTEREYKSYYMELWKDWANEICHRLTETKEALELVPPAISFVHSIQDQAFAAYWRDDGPQEEGTSEIQPGDALAGSVIEPPHVDRNERRPRDLAPPRSPNLMHEVFGNMQVPFRGLIVDLVDHVVPPRVLQDWMEQIMVPLGLNTLQLSLMNRLGCALRLGSLEELYHLVPKPTTEPLTDGVLEQIVAAADRLGIELIPEISVTTQALGWYHAGVLVDCPNTLCTSPGGDIATDVNRGHLLPLVLHVIRRLRGIFRSGSFLHLGSDERRSSQACWIESGRVPNYDAFEQRLSDLLEKRDWYNASSILRWENKEGVVYPKRTGSITHYQYQRKDDPATNKDDYSAAFDFGSIIITPEKDPWLVYEETRHWVKRRPRGLLAKISLKDYEDLERLNQNHASGLLAFALGCSSSAPVVADAPALEKYIGDLCKSKDSHRLCRFASGKEAADAQVLQSTRSTTPRGSLLCTAMTRSVSRHAMRLSKSTTGLAENSSVTEEK</sequence>
<evidence type="ECO:0000256" key="1">
    <source>
        <dbReference type="ARBA" id="ARBA00001231"/>
    </source>
</evidence>
<feature type="region of interest" description="Disordered" evidence="3">
    <location>
        <begin position="993"/>
        <end position="1013"/>
    </location>
</feature>
<name>A0A448ZFA5_9STRA</name>
<feature type="region of interest" description="Disordered" evidence="3">
    <location>
        <begin position="46"/>
        <end position="65"/>
    </location>
</feature>
<dbReference type="EC" id="3.2.1.52" evidence="2"/>